<feature type="chain" id="PRO_5039172708" evidence="1">
    <location>
        <begin position="33"/>
        <end position="438"/>
    </location>
</feature>
<name>A0A7W3JLJ8_9MICO</name>
<gene>
    <name evidence="3" type="ORF">FHX48_000142</name>
</gene>
<evidence type="ECO:0000259" key="2">
    <source>
        <dbReference type="Pfam" id="PF00144"/>
    </source>
</evidence>
<organism evidence="3 4">
    <name type="scientific">Microbacterium halimionae</name>
    <dbReference type="NCBI Taxonomy" id="1526413"/>
    <lineage>
        <taxon>Bacteria</taxon>
        <taxon>Bacillati</taxon>
        <taxon>Actinomycetota</taxon>
        <taxon>Actinomycetes</taxon>
        <taxon>Micrococcales</taxon>
        <taxon>Microbacteriaceae</taxon>
        <taxon>Microbacterium</taxon>
    </lineage>
</organism>
<comment type="caution">
    <text evidence="3">The sequence shown here is derived from an EMBL/GenBank/DDBJ whole genome shotgun (WGS) entry which is preliminary data.</text>
</comment>
<dbReference type="GO" id="GO:0009002">
    <property type="term" value="F:serine-type D-Ala-D-Ala carboxypeptidase activity"/>
    <property type="evidence" value="ECO:0007669"/>
    <property type="project" value="UniProtKB-EC"/>
</dbReference>
<dbReference type="PANTHER" id="PTHR46825:SF7">
    <property type="entry name" value="D-ALANYL-D-ALANINE CARBOXYPEPTIDASE"/>
    <property type="match status" value="1"/>
</dbReference>
<accession>A0A7W3JLJ8</accession>
<feature type="domain" description="Beta-lactamase-related" evidence="2">
    <location>
        <begin position="77"/>
        <end position="395"/>
    </location>
</feature>
<dbReference type="EC" id="3.4.16.4" evidence="3"/>
<reference evidence="3 4" key="1">
    <citation type="submission" date="2020-07" db="EMBL/GenBank/DDBJ databases">
        <title>Sequencing the genomes of 1000 actinobacteria strains.</title>
        <authorList>
            <person name="Klenk H.-P."/>
        </authorList>
    </citation>
    <scope>NUCLEOTIDE SEQUENCE [LARGE SCALE GENOMIC DNA]</scope>
    <source>
        <strain evidence="3 4">DSM 27576</strain>
    </source>
</reference>
<dbReference type="Proteomes" id="UP000526083">
    <property type="component" value="Unassembled WGS sequence"/>
</dbReference>
<proteinExistence type="predicted"/>
<feature type="signal peptide" evidence="1">
    <location>
        <begin position="1"/>
        <end position="32"/>
    </location>
</feature>
<dbReference type="InterPro" id="IPR001466">
    <property type="entry name" value="Beta-lactam-related"/>
</dbReference>
<protein>
    <submittedName>
        <fullName evidence="3">D-alanyl-D-alanine carboxypeptidase</fullName>
        <ecNumber evidence="3">3.4.16.4</ecNumber>
    </submittedName>
</protein>
<dbReference type="PANTHER" id="PTHR46825">
    <property type="entry name" value="D-ALANYL-D-ALANINE-CARBOXYPEPTIDASE/ENDOPEPTIDASE AMPH"/>
    <property type="match status" value="1"/>
</dbReference>
<evidence type="ECO:0000313" key="4">
    <source>
        <dbReference type="Proteomes" id="UP000526083"/>
    </source>
</evidence>
<dbReference type="Pfam" id="PF00144">
    <property type="entry name" value="Beta-lactamase"/>
    <property type="match status" value="1"/>
</dbReference>
<dbReference type="SUPFAM" id="SSF56601">
    <property type="entry name" value="beta-lactamase/transpeptidase-like"/>
    <property type="match status" value="1"/>
</dbReference>
<keyword evidence="3" id="KW-0645">Protease</keyword>
<keyword evidence="1" id="KW-0732">Signal</keyword>
<evidence type="ECO:0000256" key="1">
    <source>
        <dbReference type="SAM" id="SignalP"/>
    </source>
</evidence>
<dbReference type="AlphaFoldDB" id="A0A7W3JLJ8"/>
<dbReference type="Gene3D" id="3.40.710.10">
    <property type="entry name" value="DD-peptidase/beta-lactamase superfamily"/>
    <property type="match status" value="1"/>
</dbReference>
<sequence length="438" mass="46091">MTGTFSPSATLFRCIAAAASVLTCALVLGSCADGRDDSARAVTETAAEPGAFTVVEDTLDSDVTAALNAAGAAAFAETSSPGAVLGVRTDDGGTWIATVGFADWDETEPMTADMYQRVGSIAKTFTVSALMQLAEAGELSLDDPIGDYIPGIPNESATLAQLAEMRSGIPSYTFNEEFLDELFVDPARQWEPEELVDLIRDEPAMFAPGEAMFYSNTNTVLLGLVIEQITGEPLDEVLAERVFAPAGLTHTSLATDDAYPDPHPQGYTMQGLSDEEIAVGEPVDVTNLNPSWGWAAGAAISTIDDLLTWGEVLGTGDGILSPGMQDVRLSSFDFDVPIWAGPEDRIPQTPERAYGMGLGLAMDWYGHEGALPGYNAYVQYYEPAGITLAVMTNSDIVSGECDSTQDTAANNPGLGPCQTPVSHMGDAIAEALGHPLVP</sequence>
<dbReference type="RefSeq" id="WP_167044458.1">
    <property type="nucleotide sequence ID" value="NZ_JAAOZB010000001.1"/>
</dbReference>
<keyword evidence="4" id="KW-1185">Reference proteome</keyword>
<keyword evidence="3" id="KW-0121">Carboxypeptidase</keyword>
<dbReference type="InterPro" id="IPR012338">
    <property type="entry name" value="Beta-lactam/transpept-like"/>
</dbReference>
<evidence type="ECO:0000313" key="3">
    <source>
        <dbReference type="EMBL" id="MBA8815090.1"/>
    </source>
</evidence>
<dbReference type="InterPro" id="IPR050491">
    <property type="entry name" value="AmpC-like"/>
</dbReference>
<dbReference type="EMBL" id="JACGWY010000001">
    <property type="protein sequence ID" value="MBA8815090.1"/>
    <property type="molecule type" value="Genomic_DNA"/>
</dbReference>
<keyword evidence="3" id="KW-0378">Hydrolase</keyword>